<organism evidence="1 4">
    <name type="scientific">Brachyspira aalborgi</name>
    <dbReference type="NCBI Taxonomy" id="29522"/>
    <lineage>
        <taxon>Bacteria</taxon>
        <taxon>Pseudomonadati</taxon>
        <taxon>Spirochaetota</taxon>
        <taxon>Spirochaetia</taxon>
        <taxon>Brachyspirales</taxon>
        <taxon>Brachyspiraceae</taxon>
        <taxon>Brachyspira</taxon>
    </lineage>
</organism>
<reference evidence="3 4" key="1">
    <citation type="journal article" date="1992" name="Lakartidningen">
        <title>[Penicillin V and not amoxicillin is the first choice preparation in acute otitis].</title>
        <authorList>
            <person name="Kamme C."/>
            <person name="Lundgren K."/>
            <person name="Prellner K."/>
        </authorList>
    </citation>
    <scope>NUCLEOTIDE SEQUENCE [LARGE SCALE GENOMIC DNA]</scope>
    <source>
        <strain evidence="1 4">PC4597II</strain>
        <strain evidence="2 3">PC5099IV</strain>
    </source>
</reference>
<evidence type="ECO:0000313" key="3">
    <source>
        <dbReference type="Proteomes" id="UP000322659"/>
    </source>
</evidence>
<evidence type="ECO:0000313" key="4">
    <source>
        <dbReference type="Proteomes" id="UP000324336"/>
    </source>
</evidence>
<evidence type="ECO:0000313" key="1">
    <source>
        <dbReference type="EMBL" id="TXJ23877.1"/>
    </source>
</evidence>
<dbReference type="EMBL" id="SAYA01000023">
    <property type="protein sequence ID" value="TXJ23877.1"/>
    <property type="molecule type" value="Genomic_DNA"/>
</dbReference>
<sequence length="75" mass="8418">MRVTLNIEALEALNMPIIGNGGFQNFMRKLQNQCQNGVLTYDDADLQTLIGYANNYGSGGYENRFRAILNCINEI</sequence>
<comment type="caution">
    <text evidence="1">The sequence shown here is derived from an EMBL/GenBank/DDBJ whole genome shotgun (WGS) entry which is preliminary data.</text>
</comment>
<dbReference type="RefSeq" id="WP_147558644.1">
    <property type="nucleotide sequence ID" value="NZ_SAXV01000020.1"/>
</dbReference>
<dbReference type="Proteomes" id="UP000322659">
    <property type="component" value="Unassembled WGS sequence"/>
</dbReference>
<evidence type="ECO:0000313" key="2">
    <source>
        <dbReference type="EMBL" id="TXJ32196.1"/>
    </source>
</evidence>
<dbReference type="EMBL" id="SAXZ01000012">
    <property type="protein sequence ID" value="TXJ32196.1"/>
    <property type="molecule type" value="Genomic_DNA"/>
</dbReference>
<gene>
    <name evidence="2" type="ORF">EPJ71_08865</name>
    <name evidence="1" type="ORF">EPJ73_08390</name>
</gene>
<dbReference type="Proteomes" id="UP000324336">
    <property type="component" value="Unassembled WGS sequence"/>
</dbReference>
<proteinExistence type="predicted"/>
<keyword evidence="3" id="KW-1185">Reference proteome</keyword>
<dbReference type="AlphaFoldDB" id="A0AB38PYU5"/>
<accession>A0AB38PYU5</accession>
<reference evidence="1" key="2">
    <citation type="submission" date="2019-01" db="EMBL/GenBank/DDBJ databases">
        <authorList>
            <person name="Thorell K."/>
        </authorList>
    </citation>
    <scope>NUCLEOTIDE SEQUENCE</scope>
    <source>
        <strain evidence="1">PC4597II</strain>
        <strain evidence="2">PC5099IV</strain>
    </source>
</reference>
<name>A0AB38PYU5_9SPIR</name>
<protein>
    <submittedName>
        <fullName evidence="1">Uncharacterized protein</fullName>
    </submittedName>
</protein>